<comment type="cofactor">
    <cofactor evidence="1">
        <name>[4Fe-4S] cluster</name>
        <dbReference type="ChEBI" id="CHEBI:49883"/>
    </cofactor>
</comment>
<dbReference type="InterPro" id="IPR036094">
    <property type="entry name" value="NadA_sf"/>
</dbReference>
<keyword evidence="12" id="KW-1185">Reference proteome</keyword>
<evidence type="ECO:0000256" key="7">
    <source>
        <dbReference type="ARBA" id="ARBA00022723"/>
    </source>
</evidence>
<comment type="pathway">
    <text evidence="2">Cofactor biosynthesis; NAD(+) biosynthesis; quinolinate from iminoaspartate: step 1/1.</text>
</comment>
<sequence>MSLVTKDQLVQKLNPVYLPHEIEERIIPLTEEINRLKKEKNAVILGHNYMTPDVFWGVSDIIGDSLYLSKMAKETTADMILFNGVHFMAETAKILSPEKRVLIADLKAGCSLAEAITREDVKALKAKYPGVPVVTYVNCSAEVKAETDVCCTSANALQIVNAVEGDTVIFLPDEYLAGNVRNHTTKTIISHPGRCMVHEMYTPEDIKSAKRLFSGDLTVITHPECHEDVVKEADFSGSTSQMVDFIRQSKTNKIMLVTECSMGDNLRAEFPEKEFVSTCQTCPHMKKITLEKVRDALLKEQFEIFLDEEVIRLAQKSVNRMLELSYKK</sequence>
<dbReference type="Gene3D" id="3.40.50.10800">
    <property type="entry name" value="NadA-like"/>
    <property type="match status" value="3"/>
</dbReference>
<comment type="caution">
    <text evidence="11">The sequence shown here is derived from an EMBL/GenBank/DDBJ whole genome shotgun (WGS) entry which is preliminary data.</text>
</comment>
<gene>
    <name evidence="11" type="primary">nadA</name>
    <name evidence="11" type="ORF">EHQ49_03435</name>
</gene>
<evidence type="ECO:0000256" key="5">
    <source>
        <dbReference type="ARBA" id="ARBA00022642"/>
    </source>
</evidence>
<dbReference type="PANTHER" id="PTHR30573">
    <property type="entry name" value="QUINOLINATE SYNTHETASE A"/>
    <property type="match status" value="1"/>
</dbReference>
<dbReference type="GO" id="GO:0005829">
    <property type="term" value="C:cytosol"/>
    <property type="evidence" value="ECO:0007669"/>
    <property type="project" value="TreeGrafter"/>
</dbReference>
<dbReference type="OrthoDB" id="9801204at2"/>
<evidence type="ECO:0000256" key="3">
    <source>
        <dbReference type="ARBA" id="ARBA00012669"/>
    </source>
</evidence>
<dbReference type="UniPathway" id="UPA00253">
    <property type="reaction ID" value="UER00327"/>
</dbReference>
<proteinExistence type="predicted"/>
<dbReference type="GO" id="GO:0034628">
    <property type="term" value="P:'de novo' NAD+ biosynthetic process from L-aspartate"/>
    <property type="evidence" value="ECO:0007669"/>
    <property type="project" value="TreeGrafter"/>
</dbReference>
<evidence type="ECO:0000256" key="10">
    <source>
        <dbReference type="NCBIfam" id="TIGR00550"/>
    </source>
</evidence>
<keyword evidence="8" id="KW-0408">Iron</keyword>
<dbReference type="GO" id="GO:0046872">
    <property type="term" value="F:metal ion binding"/>
    <property type="evidence" value="ECO:0007669"/>
    <property type="project" value="UniProtKB-KW"/>
</dbReference>
<keyword evidence="7" id="KW-0479">Metal-binding</keyword>
<reference evidence="11" key="1">
    <citation type="journal article" date="2019" name="PLoS Negl. Trop. Dis.">
        <title>Revisiting the worldwide diversity of Leptospira species in the environment.</title>
        <authorList>
            <person name="Vincent A.T."/>
            <person name="Schiettekatte O."/>
            <person name="Bourhy P."/>
            <person name="Veyrier F.J."/>
            <person name="Picardeau M."/>
        </authorList>
    </citation>
    <scope>NUCLEOTIDE SEQUENCE [LARGE SCALE GENOMIC DNA]</scope>
    <source>
        <strain evidence="11">201702692</strain>
    </source>
</reference>
<evidence type="ECO:0000256" key="6">
    <source>
        <dbReference type="ARBA" id="ARBA00022679"/>
    </source>
</evidence>
<evidence type="ECO:0000256" key="8">
    <source>
        <dbReference type="ARBA" id="ARBA00023004"/>
    </source>
</evidence>
<dbReference type="AlphaFoldDB" id="A0A4R9JJV7"/>
<keyword evidence="4" id="KW-0004">4Fe-4S</keyword>
<protein>
    <recommendedName>
        <fullName evidence="3 10">Quinolinate synthase</fullName>
        <ecNumber evidence="3 10">2.5.1.72</ecNumber>
    </recommendedName>
</protein>
<evidence type="ECO:0000313" key="11">
    <source>
        <dbReference type="EMBL" id="TGL44538.1"/>
    </source>
</evidence>
<dbReference type="InterPro" id="IPR003473">
    <property type="entry name" value="NadA"/>
</dbReference>
<evidence type="ECO:0000256" key="1">
    <source>
        <dbReference type="ARBA" id="ARBA00001966"/>
    </source>
</evidence>
<keyword evidence="6" id="KW-0808">Transferase</keyword>
<dbReference type="EMBL" id="RQGA01000003">
    <property type="protein sequence ID" value="TGL44538.1"/>
    <property type="molecule type" value="Genomic_DNA"/>
</dbReference>
<evidence type="ECO:0000256" key="4">
    <source>
        <dbReference type="ARBA" id="ARBA00022485"/>
    </source>
</evidence>
<dbReference type="NCBIfam" id="NF006879">
    <property type="entry name" value="PRK09375.1-4"/>
    <property type="match status" value="1"/>
</dbReference>
<accession>A0A4R9JJV7</accession>
<dbReference type="GO" id="GO:0051539">
    <property type="term" value="F:4 iron, 4 sulfur cluster binding"/>
    <property type="evidence" value="ECO:0007669"/>
    <property type="project" value="UniProtKB-KW"/>
</dbReference>
<dbReference type="SUPFAM" id="SSF142754">
    <property type="entry name" value="NadA-like"/>
    <property type="match status" value="1"/>
</dbReference>
<dbReference type="RefSeq" id="WP_135576361.1">
    <property type="nucleotide sequence ID" value="NZ_RQGA01000003.1"/>
</dbReference>
<keyword evidence="9" id="KW-0411">Iron-sulfur</keyword>
<dbReference type="NCBIfam" id="TIGR00550">
    <property type="entry name" value="nadA"/>
    <property type="match status" value="1"/>
</dbReference>
<evidence type="ECO:0000313" key="12">
    <source>
        <dbReference type="Proteomes" id="UP000298125"/>
    </source>
</evidence>
<organism evidence="11 12">
    <name type="scientific">Leptospira perdikensis</name>
    <dbReference type="NCBI Taxonomy" id="2484948"/>
    <lineage>
        <taxon>Bacteria</taxon>
        <taxon>Pseudomonadati</taxon>
        <taxon>Spirochaetota</taxon>
        <taxon>Spirochaetia</taxon>
        <taxon>Leptospirales</taxon>
        <taxon>Leptospiraceae</taxon>
        <taxon>Leptospira</taxon>
    </lineage>
</organism>
<dbReference type="Proteomes" id="UP000298125">
    <property type="component" value="Unassembled WGS sequence"/>
</dbReference>
<keyword evidence="5" id="KW-0662">Pyridine nucleotide biosynthesis</keyword>
<dbReference type="EC" id="2.5.1.72" evidence="3 10"/>
<dbReference type="Pfam" id="PF02445">
    <property type="entry name" value="NadA"/>
    <property type="match status" value="1"/>
</dbReference>
<dbReference type="NCBIfam" id="NF006878">
    <property type="entry name" value="PRK09375.1-2"/>
    <property type="match status" value="1"/>
</dbReference>
<evidence type="ECO:0000256" key="9">
    <source>
        <dbReference type="ARBA" id="ARBA00023014"/>
    </source>
</evidence>
<dbReference type="GO" id="GO:0008987">
    <property type="term" value="F:quinolinate synthetase A activity"/>
    <property type="evidence" value="ECO:0007669"/>
    <property type="project" value="UniProtKB-UniRule"/>
</dbReference>
<evidence type="ECO:0000256" key="2">
    <source>
        <dbReference type="ARBA" id="ARBA00005065"/>
    </source>
</evidence>
<name>A0A4R9JJV7_9LEPT</name>
<dbReference type="PANTHER" id="PTHR30573:SF0">
    <property type="entry name" value="QUINOLINATE SYNTHASE, CHLOROPLASTIC"/>
    <property type="match status" value="1"/>
</dbReference>